<name>A0A2U3PFJ4_9MYCO</name>
<evidence type="ECO:0000313" key="2">
    <source>
        <dbReference type="EMBL" id="SPM42493.1"/>
    </source>
</evidence>
<dbReference type="Pfam" id="PF00561">
    <property type="entry name" value="Abhydrolase_1"/>
    <property type="match status" value="1"/>
</dbReference>
<dbReference type="InterPro" id="IPR000073">
    <property type="entry name" value="AB_hydrolase_1"/>
</dbReference>
<accession>A0A2U3PFJ4</accession>
<evidence type="ECO:0000313" key="3">
    <source>
        <dbReference type="Proteomes" id="UP000240424"/>
    </source>
</evidence>
<dbReference type="Gene3D" id="3.40.50.1820">
    <property type="entry name" value="alpha/beta hydrolase"/>
    <property type="match status" value="1"/>
</dbReference>
<dbReference type="SUPFAM" id="SSF53474">
    <property type="entry name" value="alpha/beta-Hydrolases"/>
    <property type="match status" value="1"/>
</dbReference>
<dbReference type="GO" id="GO:0016020">
    <property type="term" value="C:membrane"/>
    <property type="evidence" value="ECO:0007669"/>
    <property type="project" value="TreeGrafter"/>
</dbReference>
<dbReference type="PANTHER" id="PTHR43798">
    <property type="entry name" value="MONOACYLGLYCEROL LIPASE"/>
    <property type="match status" value="1"/>
</dbReference>
<dbReference type="InterPro" id="IPR029058">
    <property type="entry name" value="AB_hydrolase_fold"/>
</dbReference>
<organism evidence="2 3">
    <name type="scientific">Mycobacterium numidiamassiliense</name>
    <dbReference type="NCBI Taxonomy" id="1841861"/>
    <lineage>
        <taxon>Bacteria</taxon>
        <taxon>Bacillati</taxon>
        <taxon>Actinomycetota</taxon>
        <taxon>Actinomycetes</taxon>
        <taxon>Mycobacteriales</taxon>
        <taxon>Mycobacteriaceae</taxon>
        <taxon>Mycobacterium</taxon>
    </lineage>
</organism>
<dbReference type="PANTHER" id="PTHR43798:SF33">
    <property type="entry name" value="HYDROLASE, PUTATIVE (AFU_ORTHOLOGUE AFUA_2G14860)-RELATED"/>
    <property type="match status" value="1"/>
</dbReference>
<evidence type="ECO:0000259" key="1">
    <source>
        <dbReference type="Pfam" id="PF00561"/>
    </source>
</evidence>
<dbReference type="STRING" id="1841861.GCA_900157365_03033"/>
<dbReference type="EMBL" id="FUEZ01000004">
    <property type="protein sequence ID" value="SPM42493.1"/>
    <property type="molecule type" value="Genomic_DNA"/>
</dbReference>
<protein>
    <submittedName>
        <fullName evidence="2">Lysophospholipase, alpha-beta hydrolase superfamily</fullName>
    </submittedName>
</protein>
<keyword evidence="3" id="KW-1185">Reference proteome</keyword>
<dbReference type="Proteomes" id="UP000240424">
    <property type="component" value="Unassembled WGS sequence"/>
</dbReference>
<dbReference type="AlphaFoldDB" id="A0A2U3PFJ4"/>
<reference evidence="2 3" key="1">
    <citation type="submission" date="2017-01" db="EMBL/GenBank/DDBJ databases">
        <authorList>
            <consortium name="Urmite Genomes"/>
        </authorList>
    </citation>
    <scope>NUCLEOTIDE SEQUENCE [LARGE SCALE GENOMIC DNA]</scope>
    <source>
        <strain evidence="2 3">AB215</strain>
    </source>
</reference>
<gene>
    <name evidence="2" type="ORF">MNAB215_4713</name>
</gene>
<feature type="non-terminal residue" evidence="2">
    <location>
        <position position="1"/>
    </location>
</feature>
<dbReference type="InterPro" id="IPR000639">
    <property type="entry name" value="Epox_hydrolase-like"/>
</dbReference>
<sequence>VNGFRLAFDRFGSENRESVVLLHGWPGNRRDYRLVVPRLADVADVVVPDLRGFGESDKHLLEPRQFYTADAQARSVAALIDELGLERVVVGGYDIGSRIAQALAHRLPGRIVGLVLSPPLPGVGDRILREPAQREFWYQAFHQLDLIEDLVDAKPTAVRAYLRHFWDHWSGPGFRLSDADLNRLAAEYEAPGAFTASIAWYRAGAGTVAHSLGEHTPNPAERTAVPTRVLWPRHDPLFPPDWADRLNEYFSDVTVKFCSGAGHFTPLECPADFAELVRGFLSPAP</sequence>
<proteinExistence type="predicted"/>
<dbReference type="InterPro" id="IPR050266">
    <property type="entry name" value="AB_hydrolase_sf"/>
</dbReference>
<keyword evidence="2" id="KW-0378">Hydrolase</keyword>
<feature type="domain" description="AB hydrolase-1" evidence="1">
    <location>
        <begin position="19"/>
        <end position="268"/>
    </location>
</feature>
<dbReference type="PRINTS" id="PR00412">
    <property type="entry name" value="EPOXHYDRLASE"/>
</dbReference>
<dbReference type="GO" id="GO:0016787">
    <property type="term" value="F:hydrolase activity"/>
    <property type="evidence" value="ECO:0007669"/>
    <property type="project" value="UniProtKB-KW"/>
</dbReference>